<keyword evidence="2" id="KW-0812">Transmembrane</keyword>
<dbReference type="RefSeq" id="XP_037212095.1">
    <property type="nucleotide sequence ID" value="XM_037354747.1"/>
</dbReference>
<reference evidence="4 5" key="1">
    <citation type="submission" date="2020-05" db="EMBL/GenBank/DDBJ databases">
        <title>Identification and distribution of gene clusters putatively required for synthesis of sphingolipid metabolism inhibitors in phylogenetically diverse species of the filamentous fungus Fusarium.</title>
        <authorList>
            <person name="Kim H.-S."/>
            <person name="Busman M."/>
            <person name="Brown D.W."/>
            <person name="Divon H."/>
            <person name="Uhlig S."/>
            <person name="Proctor R.H."/>
        </authorList>
    </citation>
    <scope>NUCLEOTIDE SEQUENCE [LARGE SCALE GENOMIC DNA]</scope>
    <source>
        <strain evidence="4 5">NRRL 66243</strain>
    </source>
</reference>
<organism evidence="4 5">
    <name type="scientific">Fusarium tjaetaba</name>
    <dbReference type="NCBI Taxonomy" id="1567544"/>
    <lineage>
        <taxon>Eukaryota</taxon>
        <taxon>Fungi</taxon>
        <taxon>Dikarya</taxon>
        <taxon>Ascomycota</taxon>
        <taxon>Pezizomycotina</taxon>
        <taxon>Sordariomycetes</taxon>
        <taxon>Hypocreomycetidae</taxon>
        <taxon>Hypocreales</taxon>
        <taxon>Nectriaceae</taxon>
        <taxon>Fusarium</taxon>
        <taxon>Fusarium fujikuroi species complex</taxon>
    </lineage>
</organism>
<dbReference type="GO" id="GO:0003677">
    <property type="term" value="F:DNA binding"/>
    <property type="evidence" value="ECO:0007669"/>
    <property type="project" value="InterPro"/>
</dbReference>
<evidence type="ECO:0000256" key="1">
    <source>
        <dbReference type="ARBA" id="ARBA00023242"/>
    </source>
</evidence>
<dbReference type="EMBL" id="JAAQRI010000019">
    <property type="protein sequence ID" value="KAF5649832.1"/>
    <property type="molecule type" value="Genomic_DNA"/>
</dbReference>
<dbReference type="Gene3D" id="1.10.167.10">
    <property type="entry name" value="Regulator of G-protein Signalling 4, domain 2"/>
    <property type="match status" value="1"/>
</dbReference>
<dbReference type="SUPFAM" id="SSF48097">
    <property type="entry name" value="Regulator of G-protein signaling, RGS"/>
    <property type="match status" value="1"/>
</dbReference>
<comment type="caution">
    <text evidence="4">The sequence shown here is derived from an EMBL/GenBank/DDBJ whole genome shotgun (WGS) entry which is preliminary data.</text>
</comment>
<dbReference type="Pfam" id="PF04082">
    <property type="entry name" value="Fungal_trans"/>
    <property type="match status" value="1"/>
</dbReference>
<keyword evidence="2" id="KW-1133">Transmembrane helix</keyword>
<dbReference type="SMART" id="SM00906">
    <property type="entry name" value="Fungal_trans"/>
    <property type="match status" value="1"/>
</dbReference>
<evidence type="ECO:0000256" key="2">
    <source>
        <dbReference type="SAM" id="Phobius"/>
    </source>
</evidence>
<dbReference type="InterPro" id="IPR050797">
    <property type="entry name" value="Carb_Metab_Trans_Reg"/>
</dbReference>
<keyword evidence="5" id="KW-1185">Reference proteome</keyword>
<dbReference type="CDD" id="cd12148">
    <property type="entry name" value="fungal_TF_MHR"/>
    <property type="match status" value="1"/>
</dbReference>
<dbReference type="GO" id="GO:0008270">
    <property type="term" value="F:zinc ion binding"/>
    <property type="evidence" value="ECO:0007669"/>
    <property type="project" value="InterPro"/>
</dbReference>
<dbReference type="PANTHER" id="PTHR31668">
    <property type="entry name" value="GLUCOSE TRANSPORT TRANSCRIPTION REGULATOR RGT1-RELATED-RELATED"/>
    <property type="match status" value="1"/>
</dbReference>
<keyword evidence="1" id="KW-0539">Nucleus</keyword>
<gene>
    <name evidence="4" type="ORF">FTJAE_798</name>
</gene>
<feature type="transmembrane region" description="Helical" evidence="2">
    <location>
        <begin position="92"/>
        <end position="110"/>
    </location>
</feature>
<keyword evidence="2" id="KW-0472">Membrane</keyword>
<feature type="transmembrane region" description="Helical" evidence="2">
    <location>
        <begin position="56"/>
        <end position="80"/>
    </location>
</feature>
<feature type="transmembrane region" description="Helical" evidence="2">
    <location>
        <begin position="241"/>
        <end position="262"/>
    </location>
</feature>
<dbReference type="Proteomes" id="UP000530670">
    <property type="component" value="Unassembled WGS sequence"/>
</dbReference>
<name>A0A8H5W5G8_9HYPO</name>
<dbReference type="GO" id="GO:0005634">
    <property type="term" value="C:nucleus"/>
    <property type="evidence" value="ECO:0007669"/>
    <property type="project" value="TreeGrafter"/>
</dbReference>
<dbReference type="AlphaFoldDB" id="A0A8H5W5G8"/>
<dbReference type="GO" id="GO:0006351">
    <property type="term" value="P:DNA-templated transcription"/>
    <property type="evidence" value="ECO:0007669"/>
    <property type="project" value="InterPro"/>
</dbReference>
<evidence type="ECO:0000313" key="5">
    <source>
        <dbReference type="Proteomes" id="UP000530670"/>
    </source>
</evidence>
<dbReference type="GO" id="GO:0001080">
    <property type="term" value="P:nitrogen catabolite activation of transcription from RNA polymerase II promoter"/>
    <property type="evidence" value="ECO:0007669"/>
    <property type="project" value="TreeGrafter"/>
</dbReference>
<feature type="domain" description="Xylanolytic transcriptional activator regulatory" evidence="3">
    <location>
        <begin position="775"/>
        <end position="848"/>
    </location>
</feature>
<evidence type="ECO:0000259" key="3">
    <source>
        <dbReference type="SMART" id="SM00906"/>
    </source>
</evidence>
<feature type="transmembrane region" description="Helical" evidence="2">
    <location>
        <begin position="20"/>
        <end position="44"/>
    </location>
</feature>
<dbReference type="GeneID" id="59307017"/>
<dbReference type="InterPro" id="IPR007219">
    <property type="entry name" value="XnlR_reg_dom"/>
</dbReference>
<evidence type="ECO:0000313" key="4">
    <source>
        <dbReference type="EMBL" id="KAF5649832.1"/>
    </source>
</evidence>
<dbReference type="OrthoDB" id="408631at2759"/>
<proteinExistence type="predicted"/>
<dbReference type="InterPro" id="IPR044926">
    <property type="entry name" value="RGS_subdomain_2"/>
</dbReference>
<accession>A0A8H5W5G8</accession>
<sequence>MDTPPVTIYNLPTSPARWDWVGVFYIDFCVVWTLLVLFGMAFCWKNRTNPLLRLRGLLLSFSAIILLHIYWILGQIVYTVGPTIPVVLAYDIQYFFMGIWFPLGIALFHASNSRLLHVAKLQKKYSSAGLRDQFNAAQPCNSWDWYGRSGTEIKSQALTEQIVELGRGWEWWPSVLWQVVWTWMVAPFLLWRTWNIRDATGWRTQTIGCCLSSLHATPMFLTASYVPAFAPVNFYFPPSSWIHVSIFLIEIFAVFVPAFQVIKQRVLVKRIESLNIEWYAASSTSTLRELNDLRRGSQVATRLGEKGGYESSDQEMKDTLLTISAFNYTLNSNPGPLQDFSALNDFSGENISFLTEVTRWKISWRAEPDETDVRDAYNAALDIYATFISPRDAEFPLNLGSADLKYMEKMFERAARETFGQANVHPAIPFETTTSLESATTLVMERPNYSGIIPAEFGPNVFDSVEQHIKYLVLTNTWPKFVKEMQSRRRSEETTRSGYSAPSETSIVCHLCPESSLTPIPDDISPAESGGFPDISMDFLQDLDMDGPEYQFMFQTPDNNPPSTANESPDGYSKIYPLLDGYENIHPETLGLSGDMDPYLLQRYQSDEHGTFKFKQLAIRSVNSNPPVQFLISQPSLFAQIRKDSGHTGASISSQRAELEKAISPNMGKRLISLYTRFIAPHYPILSIDFLPDPATSAPCLLAAIYSIALPFAMYDDQLCIDMAYDSPDAEDLAHLINTAIAFDIHSPNIATVQTLFLLIARPSSNPLVSDASYRWTTMGTLISAATNIGLHLDPSLWNIPSAQIAARRRLSFFIFAMDRWLAAALGRPPHINRENWLVDELSAQDELASGLDASQWTNIMAFSALTSCITNTLDRLYSLRSSSLRQRPEELQTTVFELSGSLERIQPDRASSFDPDSDKSMPGMAIKLGYYYTQLLILRAAVHTQDSHPSAASTSDQWSPRERLKTVLERYSDFLKTLKSDETAEHWPPWCQSAFSSLCFAMLFMFVSATTYEEALSSMKLLQATRKQMRLKANAFVVIRLGLLRMDAIFWRGVDQVLKLETHVKLALDASKQTT</sequence>
<protein>
    <submittedName>
        <fullName evidence="4">Transcriptional regulatory</fullName>
    </submittedName>
</protein>
<dbReference type="PANTHER" id="PTHR31668:SF4">
    <property type="entry name" value="TRANSCRIPTIONAL ACTIVATOR PROTEIN DAL81"/>
    <property type="match status" value="1"/>
</dbReference>
<dbReference type="InterPro" id="IPR036305">
    <property type="entry name" value="RGS_sf"/>
</dbReference>